<dbReference type="EMBL" id="JACHNY010000019">
    <property type="protein sequence ID" value="MBB4619931.1"/>
    <property type="molecule type" value="Genomic_DNA"/>
</dbReference>
<name>A0A7W7AN32_9SPHN</name>
<organism evidence="1 2">
    <name type="scientific">Sphingomonas abaci</name>
    <dbReference type="NCBI Taxonomy" id="237611"/>
    <lineage>
        <taxon>Bacteria</taxon>
        <taxon>Pseudomonadati</taxon>
        <taxon>Pseudomonadota</taxon>
        <taxon>Alphaproteobacteria</taxon>
        <taxon>Sphingomonadales</taxon>
        <taxon>Sphingomonadaceae</taxon>
        <taxon>Sphingomonas</taxon>
    </lineage>
</organism>
<evidence type="ECO:0000313" key="2">
    <source>
        <dbReference type="Proteomes" id="UP000574769"/>
    </source>
</evidence>
<comment type="caution">
    <text evidence="1">The sequence shown here is derived from an EMBL/GenBank/DDBJ whole genome shotgun (WGS) entry which is preliminary data.</text>
</comment>
<reference evidence="1 2" key="1">
    <citation type="submission" date="2020-08" db="EMBL/GenBank/DDBJ databases">
        <title>Genomic Encyclopedia of Type Strains, Phase IV (KMG-IV): sequencing the most valuable type-strain genomes for metagenomic binning, comparative biology and taxonomic classification.</title>
        <authorList>
            <person name="Goeker M."/>
        </authorList>
    </citation>
    <scope>NUCLEOTIDE SEQUENCE [LARGE SCALE GENOMIC DNA]</scope>
    <source>
        <strain evidence="1 2">DSM 15867</strain>
    </source>
</reference>
<accession>A0A7W7AN32</accession>
<dbReference type="RefSeq" id="WP_184117049.1">
    <property type="nucleotide sequence ID" value="NZ_JACHNY010000019.1"/>
</dbReference>
<dbReference type="AlphaFoldDB" id="A0A7W7AN32"/>
<keyword evidence="2" id="KW-1185">Reference proteome</keyword>
<sequence>MDTEPDLTFCGLSLWVQGREFPAASDYWDGNWLVIRAEMKASGALVECGGPILMTGDVERFRNGVVGMVTTLSGEAALEGFEPGIRLALRMRGRGHVEGVVDITPDHLNQQHRFNVEADQSFLPALVSSCDAILDRFPVTNALAQ</sequence>
<dbReference type="Pfam" id="PF24716">
    <property type="entry name" value="WapI"/>
    <property type="match status" value="1"/>
</dbReference>
<gene>
    <name evidence="1" type="ORF">GGQ96_004091</name>
</gene>
<dbReference type="InterPro" id="IPR056510">
    <property type="entry name" value="WapI"/>
</dbReference>
<evidence type="ECO:0000313" key="1">
    <source>
        <dbReference type="EMBL" id="MBB4619931.1"/>
    </source>
</evidence>
<protein>
    <submittedName>
        <fullName evidence="1">Uncharacterized protein</fullName>
    </submittedName>
</protein>
<proteinExistence type="predicted"/>
<dbReference type="Proteomes" id="UP000574769">
    <property type="component" value="Unassembled WGS sequence"/>
</dbReference>